<dbReference type="PROSITE" id="PS51819">
    <property type="entry name" value="VOC"/>
    <property type="match status" value="1"/>
</dbReference>
<dbReference type="InterPro" id="IPR029068">
    <property type="entry name" value="Glyas_Bleomycin-R_OHBP_Dase"/>
</dbReference>
<gene>
    <name evidence="2" type="ORF">JAO74_02615</name>
</gene>
<protein>
    <recommendedName>
        <fullName evidence="1">VOC domain-containing protein</fullName>
    </recommendedName>
</protein>
<dbReference type="Proteomes" id="UP000640426">
    <property type="component" value="Unassembled WGS sequence"/>
</dbReference>
<comment type="caution">
    <text evidence="2">The sequence shown here is derived from an EMBL/GenBank/DDBJ whole genome shotgun (WGS) entry which is preliminary data.</text>
</comment>
<reference evidence="3" key="1">
    <citation type="submission" date="2020-12" db="EMBL/GenBank/DDBJ databases">
        <title>Hymenobacter sp.</title>
        <authorList>
            <person name="Kim M.K."/>
        </authorList>
    </citation>
    <scope>NUCLEOTIDE SEQUENCE [LARGE SCALE GENOMIC DNA]</scope>
    <source>
        <strain evidence="3">BT553</strain>
    </source>
</reference>
<dbReference type="Gene3D" id="3.10.180.10">
    <property type="entry name" value="2,3-Dihydroxybiphenyl 1,2-Dioxygenase, domain 1"/>
    <property type="match status" value="1"/>
</dbReference>
<sequence length="138" mass="14777">MPGLLLNIDVPDIDRGIAFYTIAFDLTVGRRFDDDFVELLGAPAPIYLIANAAGTTIGPVSGDVRRYDRHWTPVHPDIVVEDLDTAIDRAIAAGAVQEGDTRSAPYGRIATFADPFGHGFCLIEFNAAGYDALLPDGG</sequence>
<dbReference type="SUPFAM" id="SSF54593">
    <property type="entry name" value="Glyoxalase/Bleomycin resistance protein/Dihydroxybiphenyl dioxygenase"/>
    <property type="match status" value="1"/>
</dbReference>
<dbReference type="RefSeq" id="WP_199034709.1">
    <property type="nucleotide sequence ID" value="NZ_JAELXS010000001.1"/>
</dbReference>
<dbReference type="InterPro" id="IPR037523">
    <property type="entry name" value="VOC_core"/>
</dbReference>
<dbReference type="EMBL" id="JAELXS010000001">
    <property type="protein sequence ID" value="MBJ6120680.1"/>
    <property type="molecule type" value="Genomic_DNA"/>
</dbReference>
<evidence type="ECO:0000313" key="3">
    <source>
        <dbReference type="Proteomes" id="UP000640426"/>
    </source>
</evidence>
<keyword evidence="3" id="KW-1185">Reference proteome</keyword>
<dbReference type="InterPro" id="IPR041581">
    <property type="entry name" value="Glyoxalase_6"/>
</dbReference>
<proteinExistence type="predicted"/>
<organism evidence="2 3">
    <name type="scientific">Sphingomonas mollis</name>
    <dbReference type="NCBI Taxonomy" id="2795726"/>
    <lineage>
        <taxon>Bacteria</taxon>
        <taxon>Pseudomonadati</taxon>
        <taxon>Pseudomonadota</taxon>
        <taxon>Alphaproteobacteria</taxon>
        <taxon>Sphingomonadales</taxon>
        <taxon>Sphingomonadaceae</taxon>
        <taxon>Sphingomonas</taxon>
    </lineage>
</organism>
<feature type="domain" description="VOC" evidence="1">
    <location>
        <begin position="1"/>
        <end position="125"/>
    </location>
</feature>
<evidence type="ECO:0000313" key="2">
    <source>
        <dbReference type="EMBL" id="MBJ6120680.1"/>
    </source>
</evidence>
<name>A0ABS0XLN4_9SPHN</name>
<evidence type="ECO:0000259" key="1">
    <source>
        <dbReference type="PROSITE" id="PS51819"/>
    </source>
</evidence>
<dbReference type="Pfam" id="PF18029">
    <property type="entry name" value="Glyoxalase_6"/>
    <property type="match status" value="1"/>
</dbReference>
<accession>A0ABS0XLN4</accession>